<evidence type="ECO:0000313" key="12">
    <source>
        <dbReference type="Proteomes" id="UP001552299"/>
    </source>
</evidence>
<keyword evidence="2 9" id="KW-0812">Transmembrane</keyword>
<evidence type="ECO:0000256" key="1">
    <source>
        <dbReference type="ARBA" id="ARBA00004370"/>
    </source>
</evidence>
<dbReference type="InterPro" id="IPR013083">
    <property type="entry name" value="Znf_RING/FYVE/PHD"/>
</dbReference>
<evidence type="ECO:0000256" key="4">
    <source>
        <dbReference type="ARBA" id="ARBA00022771"/>
    </source>
</evidence>
<sequence>MSTMAPAMNHNAVTLSGAIMVAAVVVIFLVFVLFLIFYLRSNLYLGADPTLENSSPHFAGGSRPSVFRRALHPAILKSLPVAVFSSVDFKDGVECAVCISELTEGELFRLLPGCRHGFHLECIDLWFSSNSTCPVCRSSVELPKMVILNNAEQSCSVNTRSLQVDCSGEGCSRRPGVLQVEIPINTVESSSFSLQSSGIPASEEVKSPTLASVRSLKRIVAEGSRGVSSGCCSRGWDVEQGLPPSEAAAVARIEVECEERSSS</sequence>
<accession>A0ABD0UGP2</accession>
<dbReference type="AlphaFoldDB" id="A0ABD0UGP2"/>
<evidence type="ECO:0000256" key="8">
    <source>
        <dbReference type="PROSITE-ProRule" id="PRU00175"/>
    </source>
</evidence>
<evidence type="ECO:0000313" key="11">
    <source>
        <dbReference type="EMBL" id="KAL0909471.1"/>
    </source>
</evidence>
<proteinExistence type="predicted"/>
<dbReference type="SUPFAM" id="SSF57850">
    <property type="entry name" value="RING/U-box"/>
    <property type="match status" value="1"/>
</dbReference>
<evidence type="ECO:0000256" key="5">
    <source>
        <dbReference type="ARBA" id="ARBA00022833"/>
    </source>
</evidence>
<protein>
    <recommendedName>
        <fullName evidence="10">RING-type domain-containing protein</fullName>
    </recommendedName>
</protein>
<dbReference type="CDD" id="cd16461">
    <property type="entry name" value="RING-H2_EL5-like"/>
    <property type="match status" value="1"/>
</dbReference>
<comment type="caution">
    <text evidence="11">The sequence shown here is derived from an EMBL/GenBank/DDBJ whole genome shotgun (WGS) entry which is preliminary data.</text>
</comment>
<feature type="transmembrane region" description="Helical" evidence="9">
    <location>
        <begin position="12"/>
        <end position="39"/>
    </location>
</feature>
<dbReference type="InterPro" id="IPR001841">
    <property type="entry name" value="Znf_RING"/>
</dbReference>
<dbReference type="Gene3D" id="3.30.40.10">
    <property type="entry name" value="Zinc/RING finger domain, C3HC4 (zinc finger)"/>
    <property type="match status" value="1"/>
</dbReference>
<gene>
    <name evidence="11" type="ORF">M5K25_020344</name>
</gene>
<evidence type="ECO:0000256" key="9">
    <source>
        <dbReference type="SAM" id="Phobius"/>
    </source>
</evidence>
<keyword evidence="3" id="KW-0479">Metal-binding</keyword>
<dbReference type="GO" id="GO:0016020">
    <property type="term" value="C:membrane"/>
    <property type="evidence" value="ECO:0007669"/>
    <property type="project" value="UniProtKB-SubCell"/>
</dbReference>
<dbReference type="SMART" id="SM00184">
    <property type="entry name" value="RING"/>
    <property type="match status" value="1"/>
</dbReference>
<keyword evidence="6 9" id="KW-1133">Transmembrane helix</keyword>
<keyword evidence="12" id="KW-1185">Reference proteome</keyword>
<evidence type="ECO:0000256" key="3">
    <source>
        <dbReference type="ARBA" id="ARBA00022723"/>
    </source>
</evidence>
<comment type="subcellular location">
    <subcellularLocation>
        <location evidence="1">Membrane</location>
    </subcellularLocation>
</comment>
<dbReference type="EMBL" id="JANQDX010000016">
    <property type="protein sequence ID" value="KAL0909471.1"/>
    <property type="molecule type" value="Genomic_DNA"/>
</dbReference>
<keyword evidence="4 8" id="KW-0863">Zinc-finger</keyword>
<dbReference type="PANTHER" id="PTHR46539:SF1">
    <property type="entry name" value="E3 UBIQUITIN-PROTEIN LIGASE ATL42"/>
    <property type="match status" value="1"/>
</dbReference>
<feature type="domain" description="RING-type" evidence="10">
    <location>
        <begin position="95"/>
        <end position="137"/>
    </location>
</feature>
<evidence type="ECO:0000256" key="6">
    <source>
        <dbReference type="ARBA" id="ARBA00022989"/>
    </source>
</evidence>
<evidence type="ECO:0000256" key="2">
    <source>
        <dbReference type="ARBA" id="ARBA00022692"/>
    </source>
</evidence>
<dbReference type="GO" id="GO:0008270">
    <property type="term" value="F:zinc ion binding"/>
    <property type="evidence" value="ECO:0007669"/>
    <property type="project" value="UniProtKB-KW"/>
</dbReference>
<dbReference type="Proteomes" id="UP001552299">
    <property type="component" value="Unassembled WGS sequence"/>
</dbReference>
<name>A0ABD0UGP2_DENTH</name>
<reference evidence="11 12" key="1">
    <citation type="journal article" date="2024" name="Plant Biotechnol. J.">
        <title>Dendrobium thyrsiflorum genome and its molecular insights into genes involved in important horticultural traits.</title>
        <authorList>
            <person name="Chen B."/>
            <person name="Wang J.Y."/>
            <person name="Zheng P.J."/>
            <person name="Li K.L."/>
            <person name="Liang Y.M."/>
            <person name="Chen X.F."/>
            <person name="Zhang C."/>
            <person name="Zhao X."/>
            <person name="He X."/>
            <person name="Zhang G.Q."/>
            <person name="Liu Z.J."/>
            <person name="Xu Q."/>
        </authorList>
    </citation>
    <scope>NUCLEOTIDE SEQUENCE [LARGE SCALE GENOMIC DNA]</scope>
    <source>
        <strain evidence="11">GZMU011</strain>
    </source>
</reference>
<dbReference type="Pfam" id="PF13639">
    <property type="entry name" value="zf-RING_2"/>
    <property type="match status" value="1"/>
</dbReference>
<keyword evidence="7 9" id="KW-0472">Membrane</keyword>
<keyword evidence="5" id="KW-0862">Zinc</keyword>
<evidence type="ECO:0000256" key="7">
    <source>
        <dbReference type="ARBA" id="ARBA00023136"/>
    </source>
</evidence>
<organism evidence="11 12">
    <name type="scientific">Dendrobium thyrsiflorum</name>
    <name type="common">Pinecone-like raceme dendrobium</name>
    <name type="synonym">Orchid</name>
    <dbReference type="NCBI Taxonomy" id="117978"/>
    <lineage>
        <taxon>Eukaryota</taxon>
        <taxon>Viridiplantae</taxon>
        <taxon>Streptophyta</taxon>
        <taxon>Embryophyta</taxon>
        <taxon>Tracheophyta</taxon>
        <taxon>Spermatophyta</taxon>
        <taxon>Magnoliopsida</taxon>
        <taxon>Liliopsida</taxon>
        <taxon>Asparagales</taxon>
        <taxon>Orchidaceae</taxon>
        <taxon>Epidendroideae</taxon>
        <taxon>Malaxideae</taxon>
        <taxon>Dendrobiinae</taxon>
        <taxon>Dendrobium</taxon>
    </lineage>
</organism>
<dbReference type="PANTHER" id="PTHR46539">
    <property type="entry name" value="E3 UBIQUITIN-PROTEIN LIGASE ATL42"/>
    <property type="match status" value="1"/>
</dbReference>
<evidence type="ECO:0000259" key="10">
    <source>
        <dbReference type="PROSITE" id="PS50089"/>
    </source>
</evidence>
<dbReference type="PROSITE" id="PS50089">
    <property type="entry name" value="ZF_RING_2"/>
    <property type="match status" value="1"/>
</dbReference>